<evidence type="ECO:0000313" key="7">
    <source>
        <dbReference type="Proteomes" id="UP000007875"/>
    </source>
</evidence>
<reference evidence="6" key="3">
    <citation type="submission" date="2025-09" db="UniProtKB">
        <authorList>
            <consortium name="Ensembl"/>
        </authorList>
    </citation>
    <scope>IDENTIFICATION</scope>
</reference>
<dbReference type="PANTHER" id="PTHR42790">
    <property type="entry name" value="AMINOTRANSFERASE"/>
    <property type="match status" value="1"/>
</dbReference>
<keyword evidence="4" id="KW-0663">Pyridoxal phosphate</keyword>
<sequence length="428" mass="48486">LNFFRFMTPNTISDEPYITRKLMIIAEKNPGGIEMSAGQPSENSIPLVGATFRCSDGTQLEITEEEMKTVTPYQSKYGLPQLTSWIQRIHKEFHSPPKMDWRKDGSEWDVCVGTGAMSVLDCIFPVVIQRDDVVLVEEYCYGPTKKRIKQSGAVLLGIPMDGDGIIPEKLREYLANWQSLTSAFENGRKLRAPRVLITVPVGHNPTGSLSPLCRKKEIYKIAQEYNILILEDDPYYFIQSGSRLVPSYQSMDVDGRVLRIDSMSKFVAPGLRIGWISGPKVFIEKFTDVSLTSVTHTSNLSQMAVVKFLDHWGLGGIRDRAERLGNDYNKRCLLADTTIRKHMGDMVTWTRPCSGMFLWLKILNTEDSMFTADPEFCKKHAVYVVPGREFASDLSKPSPYIRLCFANMNIDTMDEAIRRLKNLIQDGI</sequence>
<dbReference type="InterPro" id="IPR004839">
    <property type="entry name" value="Aminotransferase_I/II_large"/>
</dbReference>
<dbReference type="AlphaFoldDB" id="H2ZBC4"/>
<dbReference type="InterPro" id="IPR015421">
    <property type="entry name" value="PyrdxlP-dep_Trfase_major"/>
</dbReference>
<keyword evidence="3" id="KW-0808">Transferase</keyword>
<dbReference type="PANTHER" id="PTHR42790:SF23">
    <property type="entry name" value="AROMATIC AMINO ACID AMINOTRANSFERASE DDB_G0272014"/>
    <property type="match status" value="1"/>
</dbReference>
<evidence type="ECO:0000313" key="6">
    <source>
        <dbReference type="Ensembl" id="ENSCSAVP00000014889.1"/>
    </source>
</evidence>
<reference evidence="6" key="2">
    <citation type="submission" date="2025-08" db="UniProtKB">
        <authorList>
            <consortium name="Ensembl"/>
        </authorList>
    </citation>
    <scope>IDENTIFICATION</scope>
</reference>
<dbReference type="GeneTree" id="ENSGT00390000004594"/>
<dbReference type="InParanoid" id="H2ZBC4"/>
<dbReference type="CDD" id="cd00609">
    <property type="entry name" value="AAT_like"/>
    <property type="match status" value="1"/>
</dbReference>
<dbReference type="OMA" id="PYFFLRL"/>
<dbReference type="Pfam" id="PF00155">
    <property type="entry name" value="Aminotran_1_2"/>
    <property type="match status" value="1"/>
</dbReference>
<dbReference type="STRING" id="51511.ENSCSAVP00000014889"/>
<dbReference type="GO" id="GO:0030170">
    <property type="term" value="F:pyridoxal phosphate binding"/>
    <property type="evidence" value="ECO:0007669"/>
    <property type="project" value="InterPro"/>
</dbReference>
<feature type="domain" description="Aminotransferase class I/classII large" evidence="5">
    <location>
        <begin position="61"/>
        <end position="420"/>
    </location>
</feature>
<dbReference type="HOGENOM" id="CLU_017584_0_6_1"/>
<keyword evidence="2" id="KW-0032">Aminotransferase</keyword>
<name>H2ZBC4_CIOSA</name>
<evidence type="ECO:0000259" key="5">
    <source>
        <dbReference type="Pfam" id="PF00155"/>
    </source>
</evidence>
<dbReference type="Gene3D" id="3.40.640.10">
    <property type="entry name" value="Type I PLP-dependent aspartate aminotransferase-like (Major domain)"/>
    <property type="match status" value="1"/>
</dbReference>
<evidence type="ECO:0000256" key="4">
    <source>
        <dbReference type="ARBA" id="ARBA00022898"/>
    </source>
</evidence>
<dbReference type="Ensembl" id="ENSCSAVT00000015063.1">
    <property type="protein sequence ID" value="ENSCSAVP00000014889.1"/>
    <property type="gene ID" value="ENSCSAVG00000008717.1"/>
</dbReference>
<dbReference type="eggNOG" id="KOG0634">
    <property type="taxonomic scope" value="Eukaryota"/>
</dbReference>
<dbReference type="SUPFAM" id="SSF53383">
    <property type="entry name" value="PLP-dependent transferases"/>
    <property type="match status" value="1"/>
</dbReference>
<evidence type="ECO:0000256" key="3">
    <source>
        <dbReference type="ARBA" id="ARBA00022679"/>
    </source>
</evidence>
<reference evidence="7" key="1">
    <citation type="submission" date="2003-08" db="EMBL/GenBank/DDBJ databases">
        <authorList>
            <person name="Birren B."/>
            <person name="Nusbaum C."/>
            <person name="Abebe A."/>
            <person name="Abouelleil A."/>
            <person name="Adekoya E."/>
            <person name="Ait-zahra M."/>
            <person name="Allen N."/>
            <person name="Allen T."/>
            <person name="An P."/>
            <person name="Anderson M."/>
            <person name="Anderson S."/>
            <person name="Arachchi H."/>
            <person name="Armbruster J."/>
            <person name="Bachantsang P."/>
            <person name="Baldwin J."/>
            <person name="Barry A."/>
            <person name="Bayul T."/>
            <person name="Blitshsteyn B."/>
            <person name="Bloom T."/>
            <person name="Blye J."/>
            <person name="Boguslavskiy L."/>
            <person name="Borowsky M."/>
            <person name="Boukhgalter B."/>
            <person name="Brunache A."/>
            <person name="Butler J."/>
            <person name="Calixte N."/>
            <person name="Calvo S."/>
            <person name="Camarata J."/>
            <person name="Campo K."/>
            <person name="Chang J."/>
            <person name="Cheshatsang Y."/>
            <person name="Citroen M."/>
            <person name="Collymore A."/>
            <person name="Considine T."/>
            <person name="Cook A."/>
            <person name="Cooke P."/>
            <person name="Corum B."/>
            <person name="Cuomo C."/>
            <person name="David R."/>
            <person name="Dawoe T."/>
            <person name="Degray S."/>
            <person name="Dodge S."/>
            <person name="Dooley K."/>
            <person name="Dorje P."/>
            <person name="Dorjee K."/>
            <person name="Dorris L."/>
            <person name="Duffey N."/>
            <person name="Dupes A."/>
            <person name="Elkins T."/>
            <person name="Engels R."/>
            <person name="Erickson J."/>
            <person name="Farina A."/>
            <person name="Faro S."/>
            <person name="Ferreira P."/>
            <person name="Fischer H."/>
            <person name="Fitzgerald M."/>
            <person name="Foley K."/>
            <person name="Gage D."/>
            <person name="Galagan J."/>
            <person name="Gearin G."/>
            <person name="Gnerre S."/>
            <person name="Gnirke A."/>
            <person name="Goyette A."/>
            <person name="Graham J."/>
            <person name="Grandbois E."/>
            <person name="Gyaltsen K."/>
            <person name="Hafez N."/>
            <person name="Hagopian D."/>
            <person name="Hagos B."/>
            <person name="Hall J."/>
            <person name="Hatcher B."/>
            <person name="Heller A."/>
            <person name="Higgins H."/>
            <person name="Honan T."/>
            <person name="Horn A."/>
            <person name="Houde N."/>
            <person name="Hughes L."/>
            <person name="Hulme W."/>
            <person name="Husby E."/>
            <person name="Iliev I."/>
            <person name="Jaffe D."/>
            <person name="Jones C."/>
            <person name="Kamal M."/>
            <person name="Kamat A."/>
            <person name="Kamvysselis M."/>
            <person name="Karlsson E."/>
            <person name="Kells C."/>
            <person name="Kieu A."/>
            <person name="Kisner P."/>
            <person name="Kodira C."/>
            <person name="Kulbokas E."/>
            <person name="Labutti K."/>
            <person name="Lama D."/>
            <person name="Landers T."/>
            <person name="Leger J."/>
            <person name="Levine S."/>
            <person name="Lewis D."/>
            <person name="Lewis T."/>
            <person name="Lindblad-toh K."/>
            <person name="Liu X."/>
            <person name="Lokyitsang T."/>
            <person name="Lokyitsang Y."/>
            <person name="Lucien O."/>
            <person name="Lui A."/>
            <person name="Ma L.J."/>
            <person name="Mabbitt R."/>
            <person name="Macdonald J."/>
            <person name="Maclean C."/>
            <person name="Major J."/>
            <person name="Manning J."/>
            <person name="Marabella R."/>
            <person name="Maru K."/>
            <person name="Matthews C."/>
            <person name="Mauceli E."/>
            <person name="Mccarthy M."/>
            <person name="Mcdonough S."/>
            <person name="Mcghee T."/>
            <person name="Meldrim J."/>
            <person name="Meneus L."/>
            <person name="Mesirov J."/>
            <person name="Mihalev A."/>
            <person name="Mihova T."/>
            <person name="Mikkelsen T."/>
            <person name="Mlenga V."/>
            <person name="Moru K."/>
            <person name="Mozes J."/>
            <person name="Mulrain L."/>
            <person name="Munson G."/>
            <person name="Naylor J."/>
            <person name="Newes C."/>
            <person name="Nguyen C."/>
            <person name="Nguyen N."/>
            <person name="Nguyen T."/>
            <person name="Nicol R."/>
            <person name="Nielsen C."/>
            <person name="Nizzari M."/>
            <person name="Norbu C."/>
            <person name="Norbu N."/>
            <person name="O'donnell P."/>
            <person name="Okoawo O."/>
            <person name="O'leary S."/>
            <person name="Omotosho B."/>
            <person name="O'neill K."/>
            <person name="Osman S."/>
            <person name="Parker S."/>
            <person name="Perrin D."/>
            <person name="Phunkhang P."/>
            <person name="Piqani B."/>
            <person name="Purcell S."/>
            <person name="Rachupka T."/>
            <person name="Ramasamy U."/>
            <person name="Rameau R."/>
            <person name="Ray V."/>
            <person name="Raymond C."/>
            <person name="Retta R."/>
            <person name="Richardson S."/>
            <person name="Rise C."/>
            <person name="Rodriguez J."/>
            <person name="Rogers J."/>
            <person name="Rogov P."/>
            <person name="Rutman M."/>
            <person name="Schupbach R."/>
            <person name="Seaman C."/>
            <person name="Settipalli S."/>
            <person name="Sharpe T."/>
            <person name="Sheridan J."/>
            <person name="Sherpa N."/>
            <person name="Shi J."/>
            <person name="Smirnov S."/>
            <person name="Smith C."/>
            <person name="Sougnez C."/>
            <person name="Spencer B."/>
            <person name="Stalker J."/>
            <person name="Stange-thomann N."/>
            <person name="Stavropoulos S."/>
            <person name="Stetson K."/>
            <person name="Stone C."/>
            <person name="Stone S."/>
            <person name="Stubbs M."/>
            <person name="Talamas J."/>
            <person name="Tchuinga P."/>
            <person name="Tenzing P."/>
            <person name="Tesfaye S."/>
            <person name="Theodore J."/>
            <person name="Thoulutsang Y."/>
            <person name="Topham K."/>
            <person name="Towey S."/>
            <person name="Tsamla T."/>
            <person name="Tsomo N."/>
            <person name="Vallee D."/>
            <person name="Vassiliev H."/>
            <person name="Venkataraman V."/>
            <person name="Vinson J."/>
            <person name="Vo A."/>
            <person name="Wade C."/>
            <person name="Wang S."/>
            <person name="Wangchuk T."/>
            <person name="Wangdi T."/>
            <person name="Whittaker C."/>
            <person name="Wilkinson J."/>
            <person name="Wu Y."/>
            <person name="Wyman D."/>
            <person name="Yadav S."/>
            <person name="Yang S."/>
            <person name="Yang X."/>
            <person name="Yeager S."/>
            <person name="Yee E."/>
            <person name="Young G."/>
            <person name="Zainoun J."/>
            <person name="Zembeck L."/>
            <person name="Zimmer A."/>
            <person name="Zody M."/>
            <person name="Lander E."/>
        </authorList>
    </citation>
    <scope>NUCLEOTIDE SEQUENCE [LARGE SCALE GENOMIC DNA]</scope>
</reference>
<keyword evidence="7" id="KW-1185">Reference proteome</keyword>
<dbReference type="Proteomes" id="UP000007875">
    <property type="component" value="Unassembled WGS sequence"/>
</dbReference>
<proteinExistence type="predicted"/>
<evidence type="ECO:0000256" key="2">
    <source>
        <dbReference type="ARBA" id="ARBA00022576"/>
    </source>
</evidence>
<accession>H2ZBC4</accession>
<dbReference type="GO" id="GO:0008483">
    <property type="term" value="F:transaminase activity"/>
    <property type="evidence" value="ECO:0007669"/>
    <property type="project" value="UniProtKB-KW"/>
</dbReference>
<protein>
    <recommendedName>
        <fullName evidence="5">Aminotransferase class I/classII large domain-containing protein</fullName>
    </recommendedName>
</protein>
<dbReference type="GO" id="GO:1901605">
    <property type="term" value="P:alpha-amino acid metabolic process"/>
    <property type="evidence" value="ECO:0007669"/>
    <property type="project" value="TreeGrafter"/>
</dbReference>
<comment type="cofactor">
    <cofactor evidence="1">
        <name>pyridoxal 5'-phosphate</name>
        <dbReference type="ChEBI" id="CHEBI:597326"/>
    </cofactor>
</comment>
<evidence type="ECO:0000256" key="1">
    <source>
        <dbReference type="ARBA" id="ARBA00001933"/>
    </source>
</evidence>
<dbReference type="InterPro" id="IPR050859">
    <property type="entry name" value="Class-I_PLP-dep_aminotransf"/>
</dbReference>
<organism evidence="6 7">
    <name type="scientific">Ciona savignyi</name>
    <name type="common">Pacific transparent sea squirt</name>
    <dbReference type="NCBI Taxonomy" id="51511"/>
    <lineage>
        <taxon>Eukaryota</taxon>
        <taxon>Metazoa</taxon>
        <taxon>Chordata</taxon>
        <taxon>Tunicata</taxon>
        <taxon>Ascidiacea</taxon>
        <taxon>Phlebobranchia</taxon>
        <taxon>Cionidae</taxon>
        <taxon>Ciona</taxon>
    </lineage>
</organism>
<dbReference type="InterPro" id="IPR015424">
    <property type="entry name" value="PyrdxlP-dep_Trfase"/>
</dbReference>